<evidence type="ECO:0000313" key="2">
    <source>
        <dbReference type="Proteomes" id="UP000735302"/>
    </source>
</evidence>
<protein>
    <submittedName>
        <fullName evidence="1">Uncharacterized protein</fullName>
    </submittedName>
</protein>
<dbReference type="AlphaFoldDB" id="A0AAV3Z1E5"/>
<reference evidence="1 2" key="1">
    <citation type="journal article" date="2021" name="Elife">
        <title>Chloroplast acquisition without the gene transfer in kleptoplastic sea slugs, Plakobranchus ocellatus.</title>
        <authorList>
            <person name="Maeda T."/>
            <person name="Takahashi S."/>
            <person name="Yoshida T."/>
            <person name="Shimamura S."/>
            <person name="Takaki Y."/>
            <person name="Nagai Y."/>
            <person name="Toyoda A."/>
            <person name="Suzuki Y."/>
            <person name="Arimoto A."/>
            <person name="Ishii H."/>
            <person name="Satoh N."/>
            <person name="Nishiyama T."/>
            <person name="Hasebe M."/>
            <person name="Maruyama T."/>
            <person name="Minagawa J."/>
            <person name="Obokata J."/>
            <person name="Shigenobu S."/>
        </authorList>
    </citation>
    <scope>NUCLEOTIDE SEQUENCE [LARGE SCALE GENOMIC DNA]</scope>
</reference>
<comment type="caution">
    <text evidence="1">The sequence shown here is derived from an EMBL/GenBank/DDBJ whole genome shotgun (WGS) entry which is preliminary data.</text>
</comment>
<keyword evidence="2" id="KW-1185">Reference proteome</keyword>
<evidence type="ECO:0000313" key="1">
    <source>
        <dbReference type="EMBL" id="GFN88218.1"/>
    </source>
</evidence>
<gene>
    <name evidence="1" type="ORF">PoB_001472400</name>
</gene>
<name>A0AAV3Z1E5_9GAST</name>
<organism evidence="1 2">
    <name type="scientific">Plakobranchus ocellatus</name>
    <dbReference type="NCBI Taxonomy" id="259542"/>
    <lineage>
        <taxon>Eukaryota</taxon>
        <taxon>Metazoa</taxon>
        <taxon>Spiralia</taxon>
        <taxon>Lophotrochozoa</taxon>
        <taxon>Mollusca</taxon>
        <taxon>Gastropoda</taxon>
        <taxon>Heterobranchia</taxon>
        <taxon>Euthyneura</taxon>
        <taxon>Panpulmonata</taxon>
        <taxon>Sacoglossa</taxon>
        <taxon>Placobranchoidea</taxon>
        <taxon>Plakobranchidae</taxon>
        <taxon>Plakobranchus</taxon>
    </lineage>
</organism>
<dbReference type="EMBL" id="BLXT01001848">
    <property type="protein sequence ID" value="GFN88218.1"/>
    <property type="molecule type" value="Genomic_DNA"/>
</dbReference>
<proteinExistence type="predicted"/>
<dbReference type="Proteomes" id="UP000735302">
    <property type="component" value="Unassembled WGS sequence"/>
</dbReference>
<accession>A0AAV3Z1E5</accession>
<sequence>MQSQGAVCQGTTSAEADGQKVIIRKEVRPVSSFPDLCHPEIRNPMNMVIEGGSEQLQAEENLSFLFCHSLETWIPVAINLRILTVWEINKINVLTYVIFASSQ</sequence>